<dbReference type="InterPro" id="IPR029058">
    <property type="entry name" value="AB_hydrolase_fold"/>
</dbReference>
<dbReference type="Proteomes" id="UP000016930">
    <property type="component" value="Unassembled WGS sequence"/>
</dbReference>
<feature type="transmembrane region" description="Helical" evidence="3">
    <location>
        <begin position="45"/>
        <end position="64"/>
    </location>
</feature>
<evidence type="ECO:0000256" key="1">
    <source>
        <dbReference type="ARBA" id="ARBA00010088"/>
    </source>
</evidence>
<keyword evidence="2" id="KW-0378">Hydrolase</keyword>
<organism evidence="5 6">
    <name type="scientific">Ceriporiopsis subvermispora (strain B)</name>
    <name type="common">White-rot fungus</name>
    <name type="synonym">Gelatoporia subvermispora</name>
    <dbReference type="NCBI Taxonomy" id="914234"/>
    <lineage>
        <taxon>Eukaryota</taxon>
        <taxon>Fungi</taxon>
        <taxon>Dikarya</taxon>
        <taxon>Basidiomycota</taxon>
        <taxon>Agaricomycotina</taxon>
        <taxon>Agaricomycetes</taxon>
        <taxon>Polyporales</taxon>
        <taxon>Gelatoporiaceae</taxon>
        <taxon>Gelatoporia</taxon>
    </lineage>
</organism>
<dbReference type="PANTHER" id="PTHR43248">
    <property type="entry name" value="2-SUCCINYL-6-HYDROXY-2,4-CYCLOHEXADIENE-1-CARBOXYLATE SYNTHASE"/>
    <property type="match status" value="1"/>
</dbReference>
<proteinExistence type="inferred from homology"/>
<dbReference type="AlphaFoldDB" id="M2PKC3"/>
<dbReference type="Gene3D" id="3.40.50.1820">
    <property type="entry name" value="alpha/beta hydrolase"/>
    <property type="match status" value="1"/>
</dbReference>
<dbReference type="HOGENOM" id="CLU_013364_5_1_1"/>
<dbReference type="EMBL" id="KB445797">
    <property type="protein sequence ID" value="EMD36744.1"/>
    <property type="molecule type" value="Genomic_DNA"/>
</dbReference>
<dbReference type="GO" id="GO:0016787">
    <property type="term" value="F:hydrolase activity"/>
    <property type="evidence" value="ECO:0007669"/>
    <property type="project" value="UniProtKB-KW"/>
</dbReference>
<comment type="similarity">
    <text evidence="1">Belongs to the peptidase S33 family.</text>
</comment>
<evidence type="ECO:0000313" key="5">
    <source>
        <dbReference type="EMBL" id="EMD36744.1"/>
    </source>
</evidence>
<dbReference type="InterPro" id="IPR051601">
    <property type="entry name" value="Serine_prot/Carboxylest_S33"/>
</dbReference>
<keyword evidence="3" id="KW-1133">Transmembrane helix</keyword>
<evidence type="ECO:0000313" key="6">
    <source>
        <dbReference type="Proteomes" id="UP000016930"/>
    </source>
</evidence>
<evidence type="ECO:0000259" key="4">
    <source>
        <dbReference type="Pfam" id="PF08386"/>
    </source>
</evidence>
<name>M2PKC3_CERS8</name>
<dbReference type="PANTHER" id="PTHR43248:SF25">
    <property type="entry name" value="AB HYDROLASE-1 DOMAIN-CONTAINING PROTEIN-RELATED"/>
    <property type="match status" value="1"/>
</dbReference>
<reference evidence="5 6" key="1">
    <citation type="journal article" date="2012" name="Proc. Natl. Acad. Sci. U.S.A.">
        <title>Comparative genomics of Ceriporiopsis subvermispora and Phanerochaete chrysosporium provide insight into selective ligninolysis.</title>
        <authorList>
            <person name="Fernandez-Fueyo E."/>
            <person name="Ruiz-Duenas F.J."/>
            <person name="Ferreira P."/>
            <person name="Floudas D."/>
            <person name="Hibbett D.S."/>
            <person name="Canessa P."/>
            <person name="Larrondo L.F."/>
            <person name="James T.Y."/>
            <person name="Seelenfreund D."/>
            <person name="Lobos S."/>
            <person name="Polanco R."/>
            <person name="Tello M."/>
            <person name="Honda Y."/>
            <person name="Watanabe T."/>
            <person name="Watanabe T."/>
            <person name="Ryu J.S."/>
            <person name="Kubicek C.P."/>
            <person name="Schmoll M."/>
            <person name="Gaskell J."/>
            <person name="Hammel K.E."/>
            <person name="St John F.J."/>
            <person name="Vanden Wymelenberg A."/>
            <person name="Sabat G."/>
            <person name="Splinter BonDurant S."/>
            <person name="Syed K."/>
            <person name="Yadav J.S."/>
            <person name="Doddapaneni H."/>
            <person name="Subramanian V."/>
            <person name="Lavin J.L."/>
            <person name="Oguiza J.A."/>
            <person name="Perez G."/>
            <person name="Pisabarro A.G."/>
            <person name="Ramirez L."/>
            <person name="Santoyo F."/>
            <person name="Master E."/>
            <person name="Coutinho P.M."/>
            <person name="Henrissat B."/>
            <person name="Lombard V."/>
            <person name="Magnuson J.K."/>
            <person name="Kuees U."/>
            <person name="Hori C."/>
            <person name="Igarashi K."/>
            <person name="Samejima M."/>
            <person name="Held B.W."/>
            <person name="Barry K.W."/>
            <person name="LaButti K.M."/>
            <person name="Lapidus A."/>
            <person name="Lindquist E.A."/>
            <person name="Lucas S.M."/>
            <person name="Riley R."/>
            <person name="Salamov A.A."/>
            <person name="Hoffmeister D."/>
            <person name="Schwenk D."/>
            <person name="Hadar Y."/>
            <person name="Yarden O."/>
            <person name="de Vries R.P."/>
            <person name="Wiebenga A."/>
            <person name="Stenlid J."/>
            <person name="Eastwood D."/>
            <person name="Grigoriev I.V."/>
            <person name="Berka R.M."/>
            <person name="Blanchette R.A."/>
            <person name="Kersten P."/>
            <person name="Martinez A.T."/>
            <person name="Vicuna R."/>
            <person name="Cullen D."/>
        </authorList>
    </citation>
    <scope>NUCLEOTIDE SEQUENCE [LARGE SCALE GENOMIC DNA]</scope>
    <source>
        <strain evidence="5 6">B</strain>
    </source>
</reference>
<dbReference type="OrthoDB" id="425534at2759"/>
<dbReference type="SUPFAM" id="SSF53474">
    <property type="entry name" value="alpha/beta-Hydrolases"/>
    <property type="match status" value="1"/>
</dbReference>
<evidence type="ECO:0000256" key="3">
    <source>
        <dbReference type="SAM" id="Phobius"/>
    </source>
</evidence>
<feature type="domain" description="Peptidase S33 tripeptidyl aminopeptidase-like C-terminal" evidence="4">
    <location>
        <begin position="483"/>
        <end position="584"/>
    </location>
</feature>
<evidence type="ECO:0000256" key="2">
    <source>
        <dbReference type="ARBA" id="ARBA00022801"/>
    </source>
</evidence>
<sequence length="626" mass="69156">MKPGVEQSLHTPLEPKDVEELRDPRGAGTYVFLTRIWERQWARRMLLLAGFGLLYALSSSPTWYHGPTEVMFHPYFPVKDDLRYRPYENFTLADIGTIHWWRCDGPLDQPGTECGYILVPLDYFNQSAGVAQIALGKYKAKTQPSKGSVFVNPGGPGGSGKLFATGAGPLLQRVIGPEYDIIGFDPRGIHDTLPQTECFPTPADYLAFKAHTPLERGYDVHPNFTASNRAQLVRTQRELDALTEAQFAVCEKNMGHLLRYMGTASVVRDIDFMATAFGGEDVLINFWGGSYGTILGQYLVNMLPHRVGRVVIDGVADAVAWSSEPYYKWYREWLSSTEDTYRIFASECAEAGPALCALAEADDTGADITSRMESFVDGLYFEPMPVPDADEPGMLTYGLARRHLLEMLYTPLAWPRLAENFAQAINGNGTALLNALQLVSSYFNDLARSAVSCNDNEPFAPPDPEAVVDELLGVTKEVSRFAFAAVTAEPDAGCQYWPVTPPERFDGPWNHTLKNPILIVSNTADPITPIVSGRLVNSLLPQSSRLLVQDSPGHCSLNLPSLCTAKYVKSYYRDGELPPEGAVCKPDVTPFGAPKTSAALTAEDQEMLEALESLRRTFAMTNGRYF</sequence>
<keyword evidence="3" id="KW-0812">Transmembrane</keyword>
<keyword evidence="6" id="KW-1185">Reference proteome</keyword>
<protein>
    <recommendedName>
        <fullName evidence="4">Peptidase S33 tripeptidyl aminopeptidase-like C-terminal domain-containing protein</fullName>
    </recommendedName>
</protein>
<dbReference type="InterPro" id="IPR013595">
    <property type="entry name" value="Pept_S33_TAP-like_C"/>
</dbReference>
<gene>
    <name evidence="5" type="ORF">CERSUDRAFT_114655</name>
</gene>
<dbReference type="STRING" id="914234.M2PKC3"/>
<keyword evidence="3" id="KW-0472">Membrane</keyword>
<accession>M2PKC3</accession>
<dbReference type="Pfam" id="PF08386">
    <property type="entry name" value="Abhydrolase_4"/>
    <property type="match status" value="1"/>
</dbReference>